<accession>A0ABT6Q0F3</accession>
<proteinExistence type="predicted"/>
<gene>
    <name evidence="2" type="ORF">QJV27_04165</name>
</gene>
<feature type="region of interest" description="Disordered" evidence="1">
    <location>
        <begin position="254"/>
        <end position="311"/>
    </location>
</feature>
<feature type="compositionally biased region" description="Low complexity" evidence="1">
    <location>
        <begin position="116"/>
        <end position="129"/>
    </location>
</feature>
<dbReference type="InterPro" id="IPR018648">
    <property type="entry name" value="DUF2076"/>
</dbReference>
<feature type="compositionally biased region" description="Gly residues" evidence="1">
    <location>
        <begin position="105"/>
        <end position="115"/>
    </location>
</feature>
<evidence type="ECO:0000313" key="2">
    <source>
        <dbReference type="EMBL" id="MDI2090582.1"/>
    </source>
</evidence>
<evidence type="ECO:0000313" key="3">
    <source>
        <dbReference type="Proteomes" id="UP001431634"/>
    </source>
</evidence>
<feature type="compositionally biased region" description="Gly residues" evidence="1">
    <location>
        <begin position="256"/>
        <end position="272"/>
    </location>
</feature>
<comment type="caution">
    <text evidence="2">The sequence shown here is derived from an EMBL/GenBank/DDBJ whole genome shotgun (WGS) entry which is preliminary data.</text>
</comment>
<organism evidence="2 3">
    <name type="scientific">Commensalibacter oyaizuii</name>
    <dbReference type="NCBI Taxonomy" id="3043873"/>
    <lineage>
        <taxon>Bacteria</taxon>
        <taxon>Pseudomonadati</taxon>
        <taxon>Pseudomonadota</taxon>
        <taxon>Alphaproteobacteria</taxon>
        <taxon>Acetobacterales</taxon>
        <taxon>Acetobacteraceae</taxon>
    </lineage>
</organism>
<feature type="compositionally biased region" description="Polar residues" evidence="1">
    <location>
        <begin position="20"/>
        <end position="33"/>
    </location>
</feature>
<feature type="region of interest" description="Disordered" evidence="1">
    <location>
        <begin position="94"/>
        <end position="178"/>
    </location>
</feature>
<dbReference type="EMBL" id="JASBAO010000001">
    <property type="protein sequence ID" value="MDI2090582.1"/>
    <property type="molecule type" value="Genomic_DNA"/>
</dbReference>
<feature type="compositionally biased region" description="Low complexity" evidence="1">
    <location>
        <begin position="136"/>
        <end position="155"/>
    </location>
</feature>
<evidence type="ECO:0000256" key="1">
    <source>
        <dbReference type="SAM" id="MobiDB-lite"/>
    </source>
</evidence>
<reference evidence="2" key="1">
    <citation type="submission" date="2023-05" db="EMBL/GenBank/DDBJ databases">
        <title>Whole genome sequence of Commensalibacter sp.</title>
        <authorList>
            <person name="Charoenyingcharoen P."/>
            <person name="Yukphan P."/>
        </authorList>
    </citation>
    <scope>NUCLEOTIDE SEQUENCE</scope>
    <source>
        <strain evidence="2">TBRC 16381</strain>
    </source>
</reference>
<dbReference type="Proteomes" id="UP001431634">
    <property type="component" value="Unassembled WGS sequence"/>
</dbReference>
<sequence>MNNEERELINKFFERVGGKSSAQPGSVPATNQLPPLDPEADQLITDNFRKYPEAGYRVTQMAVVQEAALVEAQNRIRQLEWQLQQTSQQLQQAQQQQQSQQQRPAGGGFLGGLFGGNNRQQSQGPQQNQMPPPGWGAPNQQQYQGQPGRPYPGQQGPYGGQQGYAGPPPNYPPGYQQGMFNRGGSGFLGSALTTAAGVAGGMFAYNAISGLFSGGHGGAAAGGMDPSAGIGAADPFSGAADPFAGAGTSVDPGFDAGAGGIADESGWGGAGTDAGWDNSGADAGWGDNADTADTGSDWGGGDDSGWGDDSF</sequence>
<name>A0ABT6Q0F3_9PROT</name>
<keyword evidence="3" id="KW-1185">Reference proteome</keyword>
<dbReference type="Pfam" id="PF09849">
    <property type="entry name" value="DUF2076"/>
    <property type="match status" value="1"/>
</dbReference>
<feature type="region of interest" description="Disordered" evidence="1">
    <location>
        <begin position="14"/>
        <end position="40"/>
    </location>
</feature>
<protein>
    <submittedName>
        <fullName evidence="2">DUF2076 domain-containing protein</fullName>
    </submittedName>
</protein>
<dbReference type="RefSeq" id="WP_281447716.1">
    <property type="nucleotide sequence ID" value="NZ_JASBAO010000001.1"/>
</dbReference>